<dbReference type="Proteomes" id="UP000027442">
    <property type="component" value="Unassembled WGS sequence"/>
</dbReference>
<feature type="transmembrane region" description="Helical" evidence="1">
    <location>
        <begin position="106"/>
        <end position="123"/>
    </location>
</feature>
<feature type="transmembrane region" description="Helical" evidence="1">
    <location>
        <begin position="41"/>
        <end position="61"/>
    </location>
</feature>
<dbReference type="RefSeq" id="WP_018968122.1">
    <property type="nucleotide sequence ID" value="NZ_KB899221.1"/>
</dbReference>
<keyword evidence="1" id="KW-0472">Membrane</keyword>
<evidence type="ECO:0000313" key="3">
    <source>
        <dbReference type="Proteomes" id="UP000027442"/>
    </source>
</evidence>
<dbReference type="HOGENOM" id="CLU_136626_1_0_10"/>
<dbReference type="AlphaFoldDB" id="A0A069QU18"/>
<name>A0A069QU18_HOYLO</name>
<keyword evidence="1" id="KW-1133">Transmembrane helix</keyword>
<gene>
    <name evidence="2" type="ORF">HMPREF1991_00536</name>
</gene>
<keyword evidence="3" id="KW-1185">Reference proteome</keyword>
<dbReference type="EMBL" id="JNGW01000017">
    <property type="protein sequence ID" value="KDR53366.1"/>
    <property type="molecule type" value="Genomic_DNA"/>
</dbReference>
<dbReference type="PATRIC" id="fig|1122985.7.peg.558"/>
<organism evidence="2 3">
    <name type="scientific">Hoylesella loescheii DSM 19665 = JCM 12249 = ATCC 15930</name>
    <dbReference type="NCBI Taxonomy" id="1122985"/>
    <lineage>
        <taxon>Bacteria</taxon>
        <taxon>Pseudomonadati</taxon>
        <taxon>Bacteroidota</taxon>
        <taxon>Bacteroidia</taxon>
        <taxon>Bacteroidales</taxon>
        <taxon>Prevotellaceae</taxon>
        <taxon>Hoylesella</taxon>
    </lineage>
</organism>
<feature type="transmembrane region" description="Helical" evidence="1">
    <location>
        <begin position="9"/>
        <end position="35"/>
    </location>
</feature>
<comment type="caution">
    <text evidence="2">The sequence shown here is derived from an EMBL/GenBank/DDBJ whole genome shotgun (WGS) entry which is preliminary data.</text>
</comment>
<proteinExistence type="predicted"/>
<protein>
    <submittedName>
        <fullName evidence="2">Uncharacterized protein</fullName>
    </submittedName>
</protein>
<evidence type="ECO:0000313" key="2">
    <source>
        <dbReference type="EMBL" id="KDR53366.1"/>
    </source>
</evidence>
<accession>A0A069QU18</accession>
<sequence>MKTQQTLNIIFYTSIVLSLLAVVLFETNTLIGGWWADNRSADFLCTTFLELFSLCAIPVAFRLVRPGGSNTARMNYDRRAILRLVLLGLPLLLNTFAYYAFMGVPFGYMAIILFLCLLFVVPTQKRYEREKASLETTDNSPENA</sequence>
<evidence type="ECO:0000256" key="1">
    <source>
        <dbReference type="SAM" id="Phobius"/>
    </source>
</evidence>
<keyword evidence="1" id="KW-0812">Transmembrane</keyword>
<dbReference type="eggNOG" id="ENOG5033T4A">
    <property type="taxonomic scope" value="Bacteria"/>
</dbReference>
<feature type="transmembrane region" description="Helical" evidence="1">
    <location>
        <begin position="81"/>
        <end position="100"/>
    </location>
</feature>
<reference evidence="2 3" key="1">
    <citation type="submission" date="2013-08" db="EMBL/GenBank/DDBJ databases">
        <authorList>
            <person name="Weinstock G."/>
            <person name="Sodergren E."/>
            <person name="Wylie T."/>
            <person name="Fulton L."/>
            <person name="Fulton R."/>
            <person name="Fronick C."/>
            <person name="O'Laughlin M."/>
            <person name="Godfrey J."/>
            <person name="Miner T."/>
            <person name="Herter B."/>
            <person name="Appelbaum E."/>
            <person name="Cordes M."/>
            <person name="Lek S."/>
            <person name="Wollam A."/>
            <person name="Pepin K.H."/>
            <person name="Palsikar V.B."/>
            <person name="Mitreva M."/>
            <person name="Wilson R.K."/>
        </authorList>
    </citation>
    <scope>NUCLEOTIDE SEQUENCE [LARGE SCALE GENOMIC DNA]</scope>
    <source>
        <strain evidence="2 3">ATCC 15930</strain>
    </source>
</reference>